<keyword evidence="2" id="KW-1185">Reference proteome</keyword>
<accession>A0A183AHH4</accession>
<dbReference type="SUPFAM" id="SSF48726">
    <property type="entry name" value="Immunoglobulin"/>
    <property type="match status" value="1"/>
</dbReference>
<dbReference type="InterPro" id="IPR036179">
    <property type="entry name" value="Ig-like_dom_sf"/>
</dbReference>
<name>A0A183AHH4_9TREM</name>
<dbReference type="AlphaFoldDB" id="A0A183AHH4"/>
<evidence type="ECO:0000313" key="2">
    <source>
        <dbReference type="Proteomes" id="UP000272942"/>
    </source>
</evidence>
<proteinExistence type="predicted"/>
<gene>
    <name evidence="1" type="ORF">ECPE_LOCUS6409</name>
</gene>
<dbReference type="WBParaSite" id="ECPE_0000642201-mRNA-1">
    <property type="protein sequence ID" value="ECPE_0000642201-mRNA-1"/>
    <property type="gene ID" value="ECPE_0000642201"/>
</dbReference>
<organism evidence="3">
    <name type="scientific">Echinostoma caproni</name>
    <dbReference type="NCBI Taxonomy" id="27848"/>
    <lineage>
        <taxon>Eukaryota</taxon>
        <taxon>Metazoa</taxon>
        <taxon>Spiralia</taxon>
        <taxon>Lophotrochozoa</taxon>
        <taxon>Platyhelminthes</taxon>
        <taxon>Trematoda</taxon>
        <taxon>Digenea</taxon>
        <taxon>Plagiorchiida</taxon>
        <taxon>Echinostomata</taxon>
        <taxon>Echinostomatoidea</taxon>
        <taxon>Echinostomatidae</taxon>
        <taxon>Echinostoma</taxon>
    </lineage>
</organism>
<dbReference type="OrthoDB" id="10648982at2759"/>
<evidence type="ECO:0000313" key="3">
    <source>
        <dbReference type="WBParaSite" id="ECPE_0000642201-mRNA-1"/>
    </source>
</evidence>
<reference evidence="3" key="1">
    <citation type="submission" date="2016-06" db="UniProtKB">
        <authorList>
            <consortium name="WormBaseParasite"/>
        </authorList>
    </citation>
    <scope>IDENTIFICATION</scope>
</reference>
<dbReference type="EMBL" id="UZAN01043411">
    <property type="protein sequence ID" value="VDP78308.1"/>
    <property type="molecule type" value="Genomic_DNA"/>
</dbReference>
<sequence>MIPFSQEPYTIARTRLIRISVRLKPFIYKQFTKTDMPELTDLFRIQVPNSVNSSVQFHKMGLPGKRLEGLLSTKFLIYLGSPRGLVKLILFYELGTPEWVECGLKTMQNLTDSNVPSEIQDSSVWFDSRGENFVKFQTTCHLLPNQLAMLLIIANTFDPKANIEKIHTALVMNFSKTVIQWELRTNHTEQVQLHSSIYGYVTFQLVRVRIGWRATIRPTDPIILFGGANMATQKLPTCYYAIELNSNKPQLISLERSEFFLYPRPQNGSYELIKPRVRPQDSGYYWCQLESCRECRLQERGAPRRLIVLPTSLTVTVLILDNYVDTDQLRKANSPLSGQVNSTLIVYTEQSYFAFCELLITKGTIMPVQMNLSYTYGTADKSVIQSLSYEFRNRRSLEYPNYTTVLDTYQFMTPEVKIAKHILEMRCELQLAASIPVEDVNENLEQAVLTNHKKLKLRQFHPPQIKWTTFYTDRTELTELIRLNLTDSPNVTSFNE</sequence>
<reference evidence="1 2" key="2">
    <citation type="submission" date="2018-11" db="EMBL/GenBank/DDBJ databases">
        <authorList>
            <consortium name="Pathogen Informatics"/>
        </authorList>
    </citation>
    <scope>NUCLEOTIDE SEQUENCE [LARGE SCALE GENOMIC DNA]</scope>
    <source>
        <strain evidence="1 2">Egypt</strain>
    </source>
</reference>
<protein>
    <submittedName>
        <fullName evidence="3">Ig-like domain-containing protein</fullName>
    </submittedName>
</protein>
<evidence type="ECO:0000313" key="1">
    <source>
        <dbReference type="EMBL" id="VDP78308.1"/>
    </source>
</evidence>
<dbReference type="Proteomes" id="UP000272942">
    <property type="component" value="Unassembled WGS sequence"/>
</dbReference>